<keyword evidence="2" id="KW-1185">Reference proteome</keyword>
<protein>
    <submittedName>
        <fullName evidence="1">Winged helix DNA-binding domain-containing protein</fullName>
    </submittedName>
</protein>
<dbReference type="InterPro" id="IPR009351">
    <property type="entry name" value="AlkZ-like"/>
</dbReference>
<keyword evidence="1" id="KW-0238">DNA-binding</keyword>
<organism evidence="1 2">
    <name type="scientific">Amycolatopsis australiensis</name>
    <dbReference type="NCBI Taxonomy" id="546364"/>
    <lineage>
        <taxon>Bacteria</taxon>
        <taxon>Bacillati</taxon>
        <taxon>Actinomycetota</taxon>
        <taxon>Actinomycetes</taxon>
        <taxon>Pseudonocardiales</taxon>
        <taxon>Pseudonocardiaceae</taxon>
        <taxon>Amycolatopsis</taxon>
    </lineage>
</organism>
<dbReference type="PANTHER" id="PTHR38479">
    <property type="entry name" value="LMO0824 PROTEIN"/>
    <property type="match status" value="1"/>
</dbReference>
<name>A0A1K1T7C6_9PSEU</name>
<dbReference type="AlphaFoldDB" id="A0A1K1T7C6"/>
<evidence type="ECO:0000313" key="1">
    <source>
        <dbReference type="EMBL" id="SFW92537.1"/>
    </source>
</evidence>
<dbReference type="EMBL" id="FPJG01000006">
    <property type="protein sequence ID" value="SFW92537.1"/>
    <property type="molecule type" value="Genomic_DNA"/>
</dbReference>
<gene>
    <name evidence="1" type="ORF">SAMN04489730_8690</name>
</gene>
<dbReference type="STRING" id="546364.SAMN04489730_8690"/>
<dbReference type="PANTHER" id="PTHR38479:SF2">
    <property type="entry name" value="WINGED HELIX DNA-BINDING DOMAIN-CONTAINING PROTEIN"/>
    <property type="match status" value="1"/>
</dbReference>
<dbReference type="GO" id="GO:0003677">
    <property type="term" value="F:DNA binding"/>
    <property type="evidence" value="ECO:0007669"/>
    <property type="project" value="UniProtKB-KW"/>
</dbReference>
<accession>A0A1K1T7C6</accession>
<dbReference type="OrthoDB" id="9148135at2"/>
<evidence type="ECO:0000313" key="2">
    <source>
        <dbReference type="Proteomes" id="UP000182740"/>
    </source>
</evidence>
<sequence length="370" mass="39845">MDRRQVLAYRIAEHGLHRTARDVADLAVVRAGLQDSMRDTALLALVARLGGEVTPASLEDDERLVLAWTLRGAPHYHLRADLPEAIRALIPLDDADALARMLWQRKEMAATGLAATEVLFTAAAALRKVVTKPMTKGAVSTAVTKALPPSFSRWCRGCNATHIQEQLMRIATPHGGIRLVAGASPATLAPLEGRGRLRKTPDPAAATAVLERYLRLNGPASPGDAAEFAGTARAVVDRTWPADLAEVRVEGKTRYLPSDRLAALENPPEPGFVRLLPPLDPFVQARDKALLVPEPARRKEVWKMLGNPGVLLADGDIAGTWRTKGSGAKLAFTVTAFDPLPPAVREEADAEAARVAAARGFERHTLTWAG</sequence>
<proteinExistence type="predicted"/>
<dbReference type="RefSeq" id="WP_072481658.1">
    <property type="nucleotide sequence ID" value="NZ_FPJG01000006.1"/>
</dbReference>
<dbReference type="Pfam" id="PF06224">
    <property type="entry name" value="AlkZ-like"/>
    <property type="match status" value="1"/>
</dbReference>
<dbReference type="Proteomes" id="UP000182740">
    <property type="component" value="Unassembled WGS sequence"/>
</dbReference>
<reference evidence="2" key="1">
    <citation type="submission" date="2016-11" db="EMBL/GenBank/DDBJ databases">
        <authorList>
            <person name="Varghese N."/>
            <person name="Submissions S."/>
        </authorList>
    </citation>
    <scope>NUCLEOTIDE SEQUENCE [LARGE SCALE GENOMIC DNA]</scope>
    <source>
        <strain evidence="2">DSM 44671</strain>
    </source>
</reference>